<feature type="transmembrane region" description="Helical" evidence="1">
    <location>
        <begin position="226"/>
        <end position="244"/>
    </location>
</feature>
<keyword evidence="1" id="KW-1133">Transmembrane helix</keyword>
<evidence type="ECO:0000313" key="3">
    <source>
        <dbReference type="Proteomes" id="UP000186465"/>
    </source>
</evidence>
<reference evidence="3" key="1">
    <citation type="submission" date="2016-11" db="EMBL/GenBank/DDBJ databases">
        <title>Actinomyces gypaetusis sp. nov. isolated from Gypaetus barbatus in Qinghai Tibet Plateau China.</title>
        <authorList>
            <person name="Meng X."/>
        </authorList>
    </citation>
    <scope>NUCLEOTIDE SEQUENCE [LARGE SCALE GENOMIC DNA]</scope>
    <source>
        <strain evidence="3">DSM 15383</strain>
    </source>
</reference>
<accession>A0A1Q5PS04</accession>
<feature type="transmembrane region" description="Helical" evidence="1">
    <location>
        <begin position="302"/>
        <end position="320"/>
    </location>
</feature>
<gene>
    <name evidence="2" type="ORF">BM477_02695</name>
</gene>
<proteinExistence type="predicted"/>
<dbReference type="EMBL" id="MPDM01000002">
    <property type="protein sequence ID" value="OKL50313.1"/>
    <property type="molecule type" value="Genomic_DNA"/>
</dbReference>
<sequence>MFLTGIFSTAFGLIIKKLEKKFGCLPIRQLIQHFFHSTWKNITEIFNSIAKSTISGYKEIINNEQEEEWKKFLKFYLAAIIVPGAIAALSAPTLISQSENNTGNSFITLIVTYNFLSIIPILATWLFCLVALAFSMGIFSDNLKFKMNIKGSFTTVARFVGYGTLLGLISATLMPITARFHYTDKPNLQIKPEAFITFPSYGAFLFFSVGLCISVFTLWDKYDSIIWRRLIMPLASYLLLWAVMRFPKFKLTPREIFNSSIVEHAKTSIKCTPEAIVSQEPSYTFIEDFFRKCGSASIMSEGGLLISVGIIFIASAIYFLHEDFKSRLSIDAANDDIDNPLRSEHTIS</sequence>
<keyword evidence="3" id="KW-1185">Reference proteome</keyword>
<dbReference type="AlphaFoldDB" id="A0A1Q5PS04"/>
<organism evidence="2 3">
    <name type="scientific">Boudabousia marimammalium</name>
    <dbReference type="NCBI Taxonomy" id="156892"/>
    <lineage>
        <taxon>Bacteria</taxon>
        <taxon>Bacillati</taxon>
        <taxon>Actinomycetota</taxon>
        <taxon>Actinomycetes</taxon>
        <taxon>Actinomycetales</taxon>
        <taxon>Actinomycetaceae</taxon>
        <taxon>Boudabousia</taxon>
    </lineage>
</organism>
<name>A0A1Q5PS04_9ACTO</name>
<feature type="transmembrane region" description="Helical" evidence="1">
    <location>
        <begin position="115"/>
        <end position="139"/>
    </location>
</feature>
<keyword evidence="1" id="KW-0472">Membrane</keyword>
<feature type="transmembrane region" description="Helical" evidence="1">
    <location>
        <begin position="159"/>
        <end position="178"/>
    </location>
</feature>
<evidence type="ECO:0000256" key="1">
    <source>
        <dbReference type="SAM" id="Phobius"/>
    </source>
</evidence>
<dbReference type="Proteomes" id="UP000186465">
    <property type="component" value="Unassembled WGS sequence"/>
</dbReference>
<keyword evidence="1" id="KW-0812">Transmembrane</keyword>
<feature type="transmembrane region" description="Helical" evidence="1">
    <location>
        <begin position="75"/>
        <end position="95"/>
    </location>
</feature>
<evidence type="ECO:0000313" key="2">
    <source>
        <dbReference type="EMBL" id="OKL50313.1"/>
    </source>
</evidence>
<feature type="transmembrane region" description="Helical" evidence="1">
    <location>
        <begin position="198"/>
        <end position="219"/>
    </location>
</feature>
<comment type="caution">
    <text evidence="2">The sequence shown here is derived from an EMBL/GenBank/DDBJ whole genome shotgun (WGS) entry which is preliminary data.</text>
</comment>
<protein>
    <submittedName>
        <fullName evidence="2">Uncharacterized protein</fullName>
    </submittedName>
</protein>